<dbReference type="InterPro" id="IPR016574">
    <property type="entry name" value="Nicalin"/>
</dbReference>
<sequence>MPAFTVSALNHYRDLQKITVLDTRENLDIDRLVTNTKIIAEALARHIYNVSDGNVFGQTLDVSRRHIEAWIDYLTLQPRSPQLLSNKENVLVNTLKETFNKYLRDIKVSYAIPDKRDPDFQFYDSTKGIVNIYSVKPAVFDLVLTLVIILYLGLFYFSVDYFPKVYKIACSLTSNNKKIKTN</sequence>
<organism evidence="10 11">
    <name type="scientific">Molorchus minor</name>
    <dbReference type="NCBI Taxonomy" id="1323400"/>
    <lineage>
        <taxon>Eukaryota</taxon>
        <taxon>Metazoa</taxon>
        <taxon>Ecdysozoa</taxon>
        <taxon>Arthropoda</taxon>
        <taxon>Hexapoda</taxon>
        <taxon>Insecta</taxon>
        <taxon>Pterygota</taxon>
        <taxon>Neoptera</taxon>
        <taxon>Endopterygota</taxon>
        <taxon>Coleoptera</taxon>
        <taxon>Polyphaga</taxon>
        <taxon>Cucujiformia</taxon>
        <taxon>Chrysomeloidea</taxon>
        <taxon>Cerambycidae</taxon>
        <taxon>Lamiinae</taxon>
        <taxon>Monochamini</taxon>
        <taxon>Molorchus</taxon>
    </lineage>
</organism>
<evidence type="ECO:0000256" key="2">
    <source>
        <dbReference type="ARBA" id="ARBA00007717"/>
    </source>
</evidence>
<keyword evidence="3 9" id="KW-0812">Transmembrane</keyword>
<keyword evidence="7 9" id="KW-0472">Membrane</keyword>
<name>A0ABQ9JXG6_9CUCU</name>
<keyword evidence="4" id="KW-0732">Signal</keyword>
<feature type="transmembrane region" description="Helical" evidence="9">
    <location>
        <begin position="138"/>
        <end position="157"/>
    </location>
</feature>
<evidence type="ECO:0000256" key="8">
    <source>
        <dbReference type="ARBA" id="ARBA00023180"/>
    </source>
</evidence>
<comment type="similarity">
    <text evidence="2">Belongs to the nicastrin family.</text>
</comment>
<evidence type="ECO:0000256" key="4">
    <source>
        <dbReference type="ARBA" id="ARBA00022729"/>
    </source>
</evidence>
<gene>
    <name evidence="10" type="ORF">NQ317_013264</name>
</gene>
<comment type="subcellular location">
    <subcellularLocation>
        <location evidence="1">Endoplasmic reticulum membrane</location>
        <topology evidence="1">Single-pass membrane protein</topology>
    </subcellularLocation>
</comment>
<comment type="caution">
    <text evidence="10">The sequence shown here is derived from an EMBL/GenBank/DDBJ whole genome shotgun (WGS) entry which is preliminary data.</text>
</comment>
<reference evidence="10" key="1">
    <citation type="journal article" date="2023" name="Insect Mol. Biol.">
        <title>Genome sequencing provides insights into the evolution of gene families encoding plant cell wall-degrading enzymes in longhorned beetles.</title>
        <authorList>
            <person name="Shin N.R."/>
            <person name="Okamura Y."/>
            <person name="Kirsch R."/>
            <person name="Pauchet Y."/>
        </authorList>
    </citation>
    <scope>NUCLEOTIDE SEQUENCE</scope>
    <source>
        <strain evidence="10">MMC_N1</strain>
    </source>
</reference>
<keyword evidence="5" id="KW-0256">Endoplasmic reticulum</keyword>
<evidence type="ECO:0000256" key="3">
    <source>
        <dbReference type="ARBA" id="ARBA00022692"/>
    </source>
</evidence>
<dbReference type="PANTHER" id="PTHR31826">
    <property type="entry name" value="NICALIN"/>
    <property type="match status" value="1"/>
</dbReference>
<dbReference type="EMBL" id="JAPWTJ010000096">
    <property type="protein sequence ID" value="KAJ8983058.1"/>
    <property type="molecule type" value="Genomic_DNA"/>
</dbReference>
<evidence type="ECO:0000313" key="10">
    <source>
        <dbReference type="EMBL" id="KAJ8983058.1"/>
    </source>
</evidence>
<keyword evidence="6 9" id="KW-1133">Transmembrane helix</keyword>
<keyword evidence="11" id="KW-1185">Reference proteome</keyword>
<evidence type="ECO:0000313" key="11">
    <source>
        <dbReference type="Proteomes" id="UP001162164"/>
    </source>
</evidence>
<keyword evidence="8" id="KW-0325">Glycoprotein</keyword>
<accession>A0ABQ9JXG6</accession>
<evidence type="ECO:0000256" key="7">
    <source>
        <dbReference type="ARBA" id="ARBA00023136"/>
    </source>
</evidence>
<evidence type="ECO:0000256" key="6">
    <source>
        <dbReference type="ARBA" id="ARBA00022989"/>
    </source>
</evidence>
<evidence type="ECO:0008006" key="12">
    <source>
        <dbReference type="Google" id="ProtNLM"/>
    </source>
</evidence>
<protein>
    <recommendedName>
        <fullName evidence="12">Nicalin</fullName>
    </recommendedName>
</protein>
<evidence type="ECO:0000256" key="1">
    <source>
        <dbReference type="ARBA" id="ARBA00004389"/>
    </source>
</evidence>
<evidence type="ECO:0000256" key="9">
    <source>
        <dbReference type="SAM" id="Phobius"/>
    </source>
</evidence>
<dbReference type="Proteomes" id="UP001162164">
    <property type="component" value="Unassembled WGS sequence"/>
</dbReference>
<evidence type="ECO:0000256" key="5">
    <source>
        <dbReference type="ARBA" id="ARBA00022824"/>
    </source>
</evidence>
<proteinExistence type="inferred from homology"/>